<evidence type="ECO:0000313" key="2">
    <source>
        <dbReference type="WBParaSite" id="PS1159_v2.g21006.t1"/>
    </source>
</evidence>
<name>A0AC35FUH6_9BILA</name>
<protein>
    <submittedName>
        <fullName evidence="2">Ribosomal RNA-processing protein 7 C-terminal domain-containing protein</fullName>
    </submittedName>
</protein>
<reference evidence="2" key="1">
    <citation type="submission" date="2022-11" db="UniProtKB">
        <authorList>
            <consortium name="WormBaseParasite"/>
        </authorList>
    </citation>
    <scope>IDENTIFICATION</scope>
</reference>
<evidence type="ECO:0000313" key="1">
    <source>
        <dbReference type="Proteomes" id="UP000887580"/>
    </source>
</evidence>
<accession>A0AC35FUH6</accession>
<proteinExistence type="predicted"/>
<organism evidence="1 2">
    <name type="scientific">Panagrolaimus sp. PS1159</name>
    <dbReference type="NCBI Taxonomy" id="55785"/>
    <lineage>
        <taxon>Eukaryota</taxon>
        <taxon>Metazoa</taxon>
        <taxon>Ecdysozoa</taxon>
        <taxon>Nematoda</taxon>
        <taxon>Chromadorea</taxon>
        <taxon>Rhabditida</taxon>
        <taxon>Tylenchina</taxon>
        <taxon>Panagrolaimomorpha</taxon>
        <taxon>Panagrolaimoidea</taxon>
        <taxon>Panagrolaimidae</taxon>
        <taxon>Panagrolaimus</taxon>
    </lineage>
</organism>
<dbReference type="Proteomes" id="UP000887580">
    <property type="component" value="Unplaced"/>
</dbReference>
<sequence length="235" mass="27282">MVKLEKTKITKKVVKKKIIKKAVTKKPEKVVDFGVQNDNVVVLRYAVSDKFSCERNIFLKRQEDNDKGITVSNIPAFISDTQVKTLLEHFIEEGKIISAFVKRRENVGFRVMVVYFESEPWLQQLFKMIKNSKVLCLESLGIGLPITGFQKYCMDYNNQFKSVEEMRHEVENTVAAYDEHLKERKDEFKRTKEEALDEEGWTKVTKGHKRAFRGRKGGISNKSVVISKKKNKTVK</sequence>
<dbReference type="WBParaSite" id="PS1159_v2.g21006.t1">
    <property type="protein sequence ID" value="PS1159_v2.g21006.t1"/>
    <property type="gene ID" value="PS1159_v2.g21006"/>
</dbReference>